<dbReference type="PANTHER" id="PTHR39465">
    <property type="entry name" value="DNA LIGASE D, 3'-PHOSPHOESTERASE DOMAIN"/>
    <property type="match status" value="1"/>
</dbReference>
<sequence>MIKDSESIFVVQEHHATHLHWDFRLALDGVLKSWAIPKEPPTKKGLKRLAIQTEDHDLEYANFEGEIPPGHYGAGKVIIWDKGNYELLKREPDKLIFILHGKRLKGTYVLLRFPKGGEGAWLFFKK</sequence>
<dbReference type="PANTHER" id="PTHR39465:SF1">
    <property type="entry name" value="DNA LIGASE D 3'-PHOSPHOESTERASE DOMAIN-CONTAINING PROTEIN"/>
    <property type="match status" value="1"/>
</dbReference>
<protein>
    <submittedName>
        <fullName evidence="2">3'-phosphoesterase</fullName>
    </submittedName>
</protein>
<gene>
    <name evidence="2" type="ORF">ENG63_01695</name>
</gene>
<dbReference type="AlphaFoldDB" id="A0A7C0U1S3"/>
<proteinExistence type="predicted"/>
<organism evidence="2">
    <name type="scientific">Desulfofervidus auxilii</name>
    <dbReference type="NCBI Taxonomy" id="1621989"/>
    <lineage>
        <taxon>Bacteria</taxon>
        <taxon>Pseudomonadati</taxon>
        <taxon>Thermodesulfobacteriota</taxon>
        <taxon>Candidatus Desulfofervidia</taxon>
        <taxon>Candidatus Desulfofervidales</taxon>
        <taxon>Candidatus Desulfofervidaceae</taxon>
        <taxon>Candidatus Desulfofervidus</taxon>
    </lineage>
</organism>
<reference evidence="2" key="1">
    <citation type="journal article" date="2020" name="mSystems">
        <title>Genome- and Community-Level Interaction Insights into Carbon Utilization and Element Cycling Functions of Hydrothermarchaeota in Hydrothermal Sediment.</title>
        <authorList>
            <person name="Zhou Z."/>
            <person name="Liu Y."/>
            <person name="Xu W."/>
            <person name="Pan J."/>
            <person name="Luo Z.H."/>
            <person name="Li M."/>
        </authorList>
    </citation>
    <scope>NUCLEOTIDE SEQUENCE [LARGE SCALE GENOMIC DNA]</scope>
    <source>
        <strain evidence="2">HyVt-233</strain>
    </source>
</reference>
<evidence type="ECO:0000259" key="1">
    <source>
        <dbReference type="Pfam" id="PF13298"/>
    </source>
</evidence>
<feature type="domain" description="DNA ligase D 3'-phosphoesterase" evidence="1">
    <location>
        <begin position="12"/>
        <end position="112"/>
    </location>
</feature>
<dbReference type="EMBL" id="DRBS01000066">
    <property type="protein sequence ID" value="HDD43563.1"/>
    <property type="molecule type" value="Genomic_DNA"/>
</dbReference>
<dbReference type="NCBIfam" id="TIGR02777">
    <property type="entry name" value="LigD_PE_dom"/>
    <property type="match status" value="1"/>
</dbReference>
<dbReference type="Pfam" id="PF13298">
    <property type="entry name" value="LigD_N"/>
    <property type="match status" value="1"/>
</dbReference>
<dbReference type="Proteomes" id="UP000886289">
    <property type="component" value="Unassembled WGS sequence"/>
</dbReference>
<accession>A0A7C0U1S3</accession>
<evidence type="ECO:0000313" key="2">
    <source>
        <dbReference type="EMBL" id="HDD43563.1"/>
    </source>
</evidence>
<comment type="caution">
    <text evidence="2">The sequence shown here is derived from an EMBL/GenBank/DDBJ whole genome shotgun (WGS) entry which is preliminary data.</text>
</comment>
<dbReference type="InterPro" id="IPR014144">
    <property type="entry name" value="LigD_PE_domain"/>
</dbReference>
<name>A0A7C0U1S3_DESA2</name>